<evidence type="ECO:0008006" key="4">
    <source>
        <dbReference type="Google" id="ProtNLM"/>
    </source>
</evidence>
<gene>
    <name evidence="2" type="ORF">LTR69_005081</name>
</gene>
<proteinExistence type="predicted"/>
<organism evidence="2 3">
    <name type="scientific">Exophiala sideris</name>
    <dbReference type="NCBI Taxonomy" id="1016849"/>
    <lineage>
        <taxon>Eukaryota</taxon>
        <taxon>Fungi</taxon>
        <taxon>Dikarya</taxon>
        <taxon>Ascomycota</taxon>
        <taxon>Pezizomycotina</taxon>
        <taxon>Eurotiomycetes</taxon>
        <taxon>Chaetothyriomycetidae</taxon>
        <taxon>Chaetothyriales</taxon>
        <taxon>Herpotrichiellaceae</taxon>
        <taxon>Exophiala</taxon>
    </lineage>
</organism>
<dbReference type="Proteomes" id="UP001345691">
    <property type="component" value="Unassembled WGS sequence"/>
</dbReference>
<name>A0ABR0JDV2_9EURO</name>
<comment type="caution">
    <text evidence="2">The sequence shown here is derived from an EMBL/GenBank/DDBJ whole genome shotgun (WGS) entry which is preliminary data.</text>
</comment>
<dbReference type="EMBL" id="JAVRRF010000009">
    <property type="protein sequence ID" value="KAK5061897.1"/>
    <property type="molecule type" value="Genomic_DNA"/>
</dbReference>
<keyword evidence="3" id="KW-1185">Reference proteome</keyword>
<dbReference type="PANTHER" id="PTHR40788:SF2">
    <property type="entry name" value="CLR5 DOMAIN-CONTAINING PROTEIN"/>
    <property type="match status" value="1"/>
</dbReference>
<accession>A0ABR0JDV2</accession>
<feature type="region of interest" description="Disordered" evidence="1">
    <location>
        <begin position="498"/>
        <end position="525"/>
    </location>
</feature>
<sequence length="573" mass="65377">METTQDNNHSDASQKELRASEWWYKYGASRPDTALRSAVLTVAQAQVQVKNHVRSIFDSWRKLNRIISTREAVIQKRWIKKTREQRKKILLTGCPGMPSMHRPDFHEMLRRCASRDKSTKSWDGESVLRHPAINMEDLLQAKSLPLLLNSRCRHLPHVFAYTDLYSCRLDLVTNAIRLPFLPRGFTMLLAGQETEENYGMIQPNDSSLDSLNFCGGRGLLVLQTQEKLLKFLLECCYQILHDIQHDALLNPSVPIQAEPKAMTSTETSYFQLSAVMAESPYRVPKELDSAYSRSGQELPSVQDISGSSGLEDLDASSGDLFKLIFGLLCNTDNHDFLAHVGGWSFIAVIQHMLDQKPLLKKKLSAYILGIFSDISLSLQIFKEIMDFFPWSASFHDMLEKKEYRWQTCHMSGTPWWTAMYNCLKSSQTSTGQPRLMLPLTKTFYYPTDKTYNQANVNALRRAERYLDDLWEGIDGAYYGDGHTMHVYFASPAGDTREIRRTGPWIPPASSLPEPHSQPSGGDEARSSDIRFAEEKLTRFQLSETPRTKGRLVARRIHCALLTRTSPLPQKLRS</sequence>
<evidence type="ECO:0000313" key="3">
    <source>
        <dbReference type="Proteomes" id="UP001345691"/>
    </source>
</evidence>
<evidence type="ECO:0000313" key="2">
    <source>
        <dbReference type="EMBL" id="KAK5061897.1"/>
    </source>
</evidence>
<dbReference type="PANTHER" id="PTHR40788">
    <property type="entry name" value="CLR5 DOMAIN-CONTAINING PROTEIN-RELATED"/>
    <property type="match status" value="1"/>
</dbReference>
<evidence type="ECO:0000256" key="1">
    <source>
        <dbReference type="SAM" id="MobiDB-lite"/>
    </source>
</evidence>
<protein>
    <recommendedName>
        <fullName evidence="4">Clr5 domain-containing protein</fullName>
    </recommendedName>
</protein>
<reference evidence="2 3" key="1">
    <citation type="submission" date="2023-08" db="EMBL/GenBank/DDBJ databases">
        <title>Black Yeasts Isolated from many extreme environments.</title>
        <authorList>
            <person name="Coleine C."/>
            <person name="Stajich J.E."/>
            <person name="Selbmann L."/>
        </authorList>
    </citation>
    <scope>NUCLEOTIDE SEQUENCE [LARGE SCALE GENOMIC DNA]</scope>
    <source>
        <strain evidence="2 3">CCFEE 6328</strain>
    </source>
</reference>